<name>A0AAV2VKY2_9VIBR</name>
<evidence type="ECO:0000313" key="2">
    <source>
        <dbReference type="Proteomes" id="UP000018211"/>
    </source>
</evidence>
<proteinExistence type="predicted"/>
<comment type="caution">
    <text evidence="1">The sequence shown here is derived from an EMBL/GenBank/DDBJ whole genome shotgun (WGS) entry which is preliminary data.</text>
</comment>
<evidence type="ECO:0000313" key="1">
    <source>
        <dbReference type="EMBL" id="CCO45151.1"/>
    </source>
</evidence>
<gene>
    <name evidence="1" type="ORF">VIBNISOn1_1390030</name>
</gene>
<dbReference type="Proteomes" id="UP000018211">
    <property type="component" value="Unassembled WGS sequence"/>
</dbReference>
<reference evidence="1 2" key="1">
    <citation type="journal article" date="2013" name="ISME J.">
        <title>Comparative genomics of pathogenic lineages of Vibrio nigripulchritudo identifies virulence-associated traits.</title>
        <authorList>
            <person name="Goudenege D."/>
            <person name="Labreuche Y."/>
            <person name="Krin E."/>
            <person name="Ansquer D."/>
            <person name="Mangenot S."/>
            <person name="Calteau A."/>
            <person name="Medigue C."/>
            <person name="Mazel D."/>
            <person name="Polz M.F."/>
            <person name="Le Roux F."/>
        </authorList>
    </citation>
    <scope>NUCLEOTIDE SEQUENCE [LARGE SCALE GENOMIC DNA]</scope>
    <source>
        <strain evidence="1 2">SOn1</strain>
    </source>
</reference>
<organism evidence="1 2">
    <name type="scientific">Vibrio nigripulchritudo SOn1</name>
    <dbReference type="NCBI Taxonomy" id="1238450"/>
    <lineage>
        <taxon>Bacteria</taxon>
        <taxon>Pseudomonadati</taxon>
        <taxon>Pseudomonadota</taxon>
        <taxon>Gammaproteobacteria</taxon>
        <taxon>Vibrionales</taxon>
        <taxon>Vibrionaceae</taxon>
        <taxon>Vibrio</taxon>
    </lineage>
</organism>
<dbReference type="AlphaFoldDB" id="A0AAV2VKY2"/>
<dbReference type="EMBL" id="CAOF01000045">
    <property type="protein sequence ID" value="CCO45151.1"/>
    <property type="molecule type" value="Genomic_DNA"/>
</dbReference>
<sequence>MDGQPFSVCLCHLNGTGEAALNAATTHEIRYTITTRMLSSIIEFIEMKFV</sequence>
<accession>A0AAV2VKY2</accession>
<protein>
    <submittedName>
        <fullName evidence="1">Uncharacterized protein</fullName>
    </submittedName>
</protein>